<comment type="caution">
    <text evidence="2">The sequence shown here is derived from an EMBL/GenBank/DDBJ whole genome shotgun (WGS) entry which is preliminary data.</text>
</comment>
<dbReference type="EMBL" id="JAHYIQ010000026">
    <property type="protein sequence ID" value="KAK1121388.1"/>
    <property type="molecule type" value="Genomic_DNA"/>
</dbReference>
<evidence type="ECO:0000256" key="1">
    <source>
        <dbReference type="SAM" id="MobiDB-lite"/>
    </source>
</evidence>
<sequence>MEQAQLREMTDEIQTERKEETAGQGRVEIVKRRLWADQMKSAANALFISRVENGFVSGHWLESLPPP</sequence>
<keyword evidence="3" id="KW-1185">Reference proteome</keyword>
<organism evidence="2 3">
    <name type="scientific">Melipona bicolor</name>
    <dbReference type="NCBI Taxonomy" id="60889"/>
    <lineage>
        <taxon>Eukaryota</taxon>
        <taxon>Metazoa</taxon>
        <taxon>Ecdysozoa</taxon>
        <taxon>Arthropoda</taxon>
        <taxon>Hexapoda</taxon>
        <taxon>Insecta</taxon>
        <taxon>Pterygota</taxon>
        <taxon>Neoptera</taxon>
        <taxon>Endopterygota</taxon>
        <taxon>Hymenoptera</taxon>
        <taxon>Apocrita</taxon>
        <taxon>Aculeata</taxon>
        <taxon>Apoidea</taxon>
        <taxon>Anthophila</taxon>
        <taxon>Apidae</taxon>
        <taxon>Melipona</taxon>
    </lineage>
</organism>
<name>A0AA40KIE4_9HYME</name>
<feature type="region of interest" description="Disordered" evidence="1">
    <location>
        <begin position="1"/>
        <end position="23"/>
    </location>
</feature>
<dbReference type="AlphaFoldDB" id="A0AA40KIE4"/>
<dbReference type="Proteomes" id="UP001177670">
    <property type="component" value="Unassembled WGS sequence"/>
</dbReference>
<proteinExistence type="predicted"/>
<gene>
    <name evidence="2" type="ORF">K0M31_010190</name>
</gene>
<protein>
    <submittedName>
        <fullName evidence="2">Uncharacterized protein</fullName>
    </submittedName>
</protein>
<evidence type="ECO:0000313" key="3">
    <source>
        <dbReference type="Proteomes" id="UP001177670"/>
    </source>
</evidence>
<accession>A0AA40KIE4</accession>
<feature type="compositionally biased region" description="Basic and acidic residues" evidence="1">
    <location>
        <begin position="8"/>
        <end position="21"/>
    </location>
</feature>
<evidence type="ECO:0000313" key="2">
    <source>
        <dbReference type="EMBL" id="KAK1121388.1"/>
    </source>
</evidence>
<reference evidence="2" key="1">
    <citation type="submission" date="2021-10" db="EMBL/GenBank/DDBJ databases">
        <title>Melipona bicolor Genome sequencing and assembly.</title>
        <authorList>
            <person name="Araujo N.S."/>
            <person name="Arias M.C."/>
        </authorList>
    </citation>
    <scope>NUCLEOTIDE SEQUENCE</scope>
    <source>
        <strain evidence="2">USP_2M_L1-L4_2017</strain>
        <tissue evidence="2">Whole body</tissue>
    </source>
</reference>